<dbReference type="InterPro" id="IPR027477">
    <property type="entry name" value="Succ_DH/fumarate_Rdtase_cat_sf"/>
</dbReference>
<keyword evidence="4" id="KW-0560">Oxidoreductase</keyword>
<dbReference type="PANTHER" id="PTHR43400:SF10">
    <property type="entry name" value="3-OXOSTEROID 1-DEHYDROGENASE"/>
    <property type="match status" value="1"/>
</dbReference>
<evidence type="ECO:0000313" key="8">
    <source>
        <dbReference type="Proteomes" id="UP000294723"/>
    </source>
</evidence>
<comment type="cofactor">
    <cofactor evidence="1">
        <name>FAD</name>
        <dbReference type="ChEBI" id="CHEBI:57692"/>
    </cofactor>
</comment>
<dbReference type="AlphaFoldDB" id="A0A4R5B564"/>
<sequence>MTDQHAGSYDVVVLGTGAAGLVAALVAAQSGARVGLFEKGDLVGGTTALSSGVAWIPANPRAAEAGVADSEEQGLGYLESLSHGKILPELAEAFVRTGPELVEWLDSSTPLKLRLVPGFPDYHPENPGGKSGGGRSLEPELFSFDRLPGWNDRIVGVTRPMLVAETPIGGGTGVLDREVERQRHERKLEGLGRAMVGALLRGCLDHGVSPVVGAQARELMFEHGRVSGVRFEGPGSPAEVRAGSVVIATGGFESDPELVRDFLRGPMRMPPGVPTNSGDGLRMAMQAGAMLGNMSEAWWVPVVELPERHPDGRPVVSLVLRERTLPRSIMVNSSGLRFTNEAANYNALGGAFHQFDPTRFDYVNQPCWLVFDHEYVRCYGGFGAPPGGPAPDWIVRAPSLAELAERVGIDAEGLTGTVRRWNRLAASGRDVDFGRGESAYDGWCGDRAAYPGPSATLGPVDAAPYYAVPIVASALGTKGGPRTTVDGEVLDVRGSVIPGLFAAGNAMAGPTGMVYGGAGGTLGPALVFGYRAGGRAVEEAGRRPVRRHESGEGTWESSTAKSL</sequence>
<evidence type="ECO:0000256" key="3">
    <source>
        <dbReference type="ARBA" id="ARBA00022827"/>
    </source>
</evidence>
<keyword evidence="3" id="KW-0274">FAD</keyword>
<dbReference type="Pfam" id="PF00890">
    <property type="entry name" value="FAD_binding_2"/>
    <property type="match status" value="1"/>
</dbReference>
<proteinExistence type="predicted"/>
<gene>
    <name evidence="7" type="ORF">E1202_29785</name>
</gene>
<dbReference type="GO" id="GO:0008202">
    <property type="term" value="P:steroid metabolic process"/>
    <property type="evidence" value="ECO:0007669"/>
    <property type="project" value="UniProtKB-ARBA"/>
</dbReference>
<feature type="domain" description="FAD-dependent oxidoreductase 2 FAD-binding" evidence="6">
    <location>
        <begin position="10"/>
        <end position="522"/>
    </location>
</feature>
<protein>
    <submittedName>
        <fullName evidence="7">FAD-dependent oxidoreductase</fullName>
    </submittedName>
</protein>
<dbReference type="InterPro" id="IPR036188">
    <property type="entry name" value="FAD/NAD-bd_sf"/>
</dbReference>
<keyword evidence="2" id="KW-0285">Flavoprotein</keyword>
<dbReference type="InterPro" id="IPR050315">
    <property type="entry name" value="FAD-oxidoreductase_2"/>
</dbReference>
<dbReference type="RefSeq" id="WP_132686643.1">
    <property type="nucleotide sequence ID" value="NZ_SMLA01000085.1"/>
</dbReference>
<evidence type="ECO:0000256" key="2">
    <source>
        <dbReference type="ARBA" id="ARBA00022630"/>
    </source>
</evidence>
<dbReference type="SUPFAM" id="SSF51905">
    <property type="entry name" value="FAD/NAD(P)-binding domain"/>
    <property type="match status" value="1"/>
</dbReference>
<feature type="compositionally biased region" description="Basic and acidic residues" evidence="5">
    <location>
        <begin position="538"/>
        <end position="551"/>
    </location>
</feature>
<keyword evidence="8" id="KW-1185">Reference proteome</keyword>
<dbReference type="EMBL" id="SMLA01000085">
    <property type="protein sequence ID" value="TDD80941.1"/>
    <property type="molecule type" value="Genomic_DNA"/>
</dbReference>
<reference evidence="7 8" key="1">
    <citation type="submission" date="2019-03" db="EMBL/GenBank/DDBJ databases">
        <title>Draft genome sequences of novel Actinobacteria.</title>
        <authorList>
            <person name="Sahin N."/>
            <person name="Ay H."/>
            <person name="Saygin H."/>
        </authorList>
    </citation>
    <scope>NUCLEOTIDE SEQUENCE [LARGE SCALE GENOMIC DNA]</scope>
    <source>
        <strain evidence="7 8">5K548</strain>
    </source>
</reference>
<comment type="caution">
    <text evidence="7">The sequence shown here is derived from an EMBL/GenBank/DDBJ whole genome shotgun (WGS) entry which is preliminary data.</text>
</comment>
<evidence type="ECO:0000313" key="7">
    <source>
        <dbReference type="EMBL" id="TDD80941.1"/>
    </source>
</evidence>
<organism evidence="7 8">
    <name type="scientific">Saccharopolyspora karakumensis</name>
    <dbReference type="NCBI Taxonomy" id="2530386"/>
    <lineage>
        <taxon>Bacteria</taxon>
        <taxon>Bacillati</taxon>
        <taxon>Actinomycetota</taxon>
        <taxon>Actinomycetes</taxon>
        <taxon>Pseudonocardiales</taxon>
        <taxon>Pseudonocardiaceae</taxon>
        <taxon>Saccharopolyspora</taxon>
    </lineage>
</organism>
<feature type="region of interest" description="Disordered" evidence="5">
    <location>
        <begin position="538"/>
        <end position="563"/>
    </location>
</feature>
<evidence type="ECO:0000256" key="5">
    <source>
        <dbReference type="SAM" id="MobiDB-lite"/>
    </source>
</evidence>
<dbReference type="PANTHER" id="PTHR43400">
    <property type="entry name" value="FUMARATE REDUCTASE"/>
    <property type="match status" value="1"/>
</dbReference>
<accession>A0A4R5B564</accession>
<evidence type="ECO:0000256" key="4">
    <source>
        <dbReference type="ARBA" id="ARBA00023002"/>
    </source>
</evidence>
<dbReference type="SUPFAM" id="SSF56425">
    <property type="entry name" value="Succinate dehydrogenase/fumarate reductase flavoprotein, catalytic domain"/>
    <property type="match status" value="1"/>
</dbReference>
<dbReference type="GO" id="GO:0033765">
    <property type="term" value="F:steroid dehydrogenase activity, acting on the CH-CH group of donors"/>
    <property type="evidence" value="ECO:0007669"/>
    <property type="project" value="UniProtKB-ARBA"/>
</dbReference>
<evidence type="ECO:0000256" key="1">
    <source>
        <dbReference type="ARBA" id="ARBA00001974"/>
    </source>
</evidence>
<dbReference type="Proteomes" id="UP000294723">
    <property type="component" value="Unassembled WGS sequence"/>
</dbReference>
<name>A0A4R5B564_9PSEU</name>
<dbReference type="Gene3D" id="3.50.50.60">
    <property type="entry name" value="FAD/NAD(P)-binding domain"/>
    <property type="match status" value="2"/>
</dbReference>
<dbReference type="InterPro" id="IPR003953">
    <property type="entry name" value="FAD-dep_OxRdtase_2_FAD-bd"/>
</dbReference>
<evidence type="ECO:0000259" key="6">
    <source>
        <dbReference type="Pfam" id="PF00890"/>
    </source>
</evidence>